<keyword evidence="3" id="KW-0520">NAD</keyword>
<dbReference type="SUPFAM" id="SSF48179">
    <property type="entry name" value="6-phosphogluconate dehydrogenase C-terminal domain-like"/>
    <property type="match status" value="1"/>
</dbReference>
<dbReference type="InterPro" id="IPR051265">
    <property type="entry name" value="HIBADH-related_NP60_sf"/>
</dbReference>
<feature type="domain" description="3-hydroxyisobutyrate dehydrogenase-like NAD-binding" evidence="6">
    <location>
        <begin position="166"/>
        <end position="285"/>
    </location>
</feature>
<dbReference type="Pfam" id="PF03446">
    <property type="entry name" value="NAD_binding_2"/>
    <property type="match status" value="1"/>
</dbReference>
<dbReference type="InterPro" id="IPR036291">
    <property type="entry name" value="NAD(P)-bd_dom_sf"/>
</dbReference>
<organism evidence="7 8">
    <name type="scientific">Kutzneria buriramensis</name>
    <dbReference type="NCBI Taxonomy" id="1045776"/>
    <lineage>
        <taxon>Bacteria</taxon>
        <taxon>Bacillati</taxon>
        <taxon>Actinomycetota</taxon>
        <taxon>Actinomycetes</taxon>
        <taxon>Pseudonocardiales</taxon>
        <taxon>Pseudonocardiaceae</taxon>
        <taxon>Kutzneria</taxon>
    </lineage>
</organism>
<dbReference type="InterPro" id="IPR013328">
    <property type="entry name" value="6PGD_dom2"/>
</dbReference>
<comment type="caution">
    <text evidence="7">The sequence shown here is derived from an EMBL/GenBank/DDBJ whole genome shotgun (WGS) entry which is preliminary data.</text>
</comment>
<dbReference type="PANTHER" id="PTHR43580:SF2">
    <property type="entry name" value="CYTOKINE-LIKE NUCLEAR FACTOR N-PAC"/>
    <property type="match status" value="1"/>
</dbReference>
<evidence type="ECO:0000313" key="7">
    <source>
        <dbReference type="EMBL" id="REH38097.1"/>
    </source>
</evidence>
<comment type="similarity">
    <text evidence="1">Belongs to the HIBADH-related family.</text>
</comment>
<reference evidence="7 8" key="1">
    <citation type="submission" date="2018-08" db="EMBL/GenBank/DDBJ databases">
        <title>Genomic Encyclopedia of Archaeal and Bacterial Type Strains, Phase II (KMG-II): from individual species to whole genera.</title>
        <authorList>
            <person name="Goeker M."/>
        </authorList>
    </citation>
    <scope>NUCLEOTIDE SEQUENCE [LARGE SCALE GENOMIC DNA]</scope>
    <source>
        <strain evidence="7 8">DSM 45791</strain>
    </source>
</reference>
<dbReference type="GO" id="GO:0051287">
    <property type="term" value="F:NAD binding"/>
    <property type="evidence" value="ECO:0007669"/>
    <property type="project" value="InterPro"/>
</dbReference>
<dbReference type="InterPro" id="IPR008927">
    <property type="entry name" value="6-PGluconate_DH-like_C_sf"/>
</dbReference>
<evidence type="ECO:0000313" key="8">
    <source>
        <dbReference type="Proteomes" id="UP000256269"/>
    </source>
</evidence>
<dbReference type="InterPro" id="IPR015815">
    <property type="entry name" value="HIBADH-related"/>
</dbReference>
<dbReference type="GO" id="GO:0016491">
    <property type="term" value="F:oxidoreductase activity"/>
    <property type="evidence" value="ECO:0007669"/>
    <property type="project" value="UniProtKB-KW"/>
</dbReference>
<feature type="active site" evidence="4">
    <location>
        <position position="172"/>
    </location>
</feature>
<feature type="domain" description="6-phosphogluconate dehydrogenase NADP-binding" evidence="5">
    <location>
        <begin position="4"/>
        <end position="163"/>
    </location>
</feature>
<accession>A0A3E0H4E4</accession>
<evidence type="ECO:0000256" key="1">
    <source>
        <dbReference type="ARBA" id="ARBA00009080"/>
    </source>
</evidence>
<dbReference type="GO" id="GO:0050661">
    <property type="term" value="F:NADP binding"/>
    <property type="evidence" value="ECO:0007669"/>
    <property type="project" value="InterPro"/>
</dbReference>
<evidence type="ECO:0000256" key="3">
    <source>
        <dbReference type="ARBA" id="ARBA00023027"/>
    </source>
</evidence>
<keyword evidence="2" id="KW-0560">Oxidoreductase</keyword>
<dbReference type="RefSeq" id="WP_116178963.1">
    <property type="nucleotide sequence ID" value="NZ_CP144375.1"/>
</dbReference>
<dbReference type="AlphaFoldDB" id="A0A3E0H4E4"/>
<evidence type="ECO:0000259" key="6">
    <source>
        <dbReference type="Pfam" id="PF14833"/>
    </source>
</evidence>
<protein>
    <submittedName>
        <fullName evidence="7">3-hydroxyisobutyrate dehydrogenase-like beta-hydroxyacid dehydrogenase</fullName>
    </submittedName>
</protein>
<sequence length="293" mass="29812">MTSTIAVLGTGAMGAGMAERLLDEGHRLRVWNRSTEKLSPLVERGAVAAGTPAEAARGADAVLVSLAHADAVTIVLFGPDGAAEALPAGALVLDTSTTSAESAQEIGDRAERAGLRFVEARVLGNPHHARSGQLRVLVGGPQAYVDAARPLLESIGKDVNVLGEWGSGAQMKIALNLFLGVQLAGLAEAVDIGAAAGLDRATVLNVLGGSGYSSPVVAFRCMLVNAGRLEPAAFRLDLMDKDLRLATDLATANGVDAPVTAASGELFRQGVADGLGHLDAVAVVRTSVPAVSS</sequence>
<dbReference type="PIRSF" id="PIRSF000103">
    <property type="entry name" value="HIBADH"/>
    <property type="match status" value="1"/>
</dbReference>
<dbReference type="InterPro" id="IPR029154">
    <property type="entry name" value="HIBADH-like_NADP-bd"/>
</dbReference>
<dbReference type="SUPFAM" id="SSF51735">
    <property type="entry name" value="NAD(P)-binding Rossmann-fold domains"/>
    <property type="match status" value="1"/>
</dbReference>
<gene>
    <name evidence="7" type="ORF">BCF44_114122</name>
</gene>
<dbReference type="OrthoDB" id="3185659at2"/>
<dbReference type="InterPro" id="IPR006115">
    <property type="entry name" value="6PGDH_NADP-bd"/>
</dbReference>
<dbReference type="PANTHER" id="PTHR43580">
    <property type="entry name" value="OXIDOREDUCTASE GLYR1-RELATED"/>
    <property type="match status" value="1"/>
</dbReference>
<dbReference type="EMBL" id="QUNO01000014">
    <property type="protein sequence ID" value="REH38097.1"/>
    <property type="molecule type" value="Genomic_DNA"/>
</dbReference>
<proteinExistence type="inferred from homology"/>
<evidence type="ECO:0000256" key="2">
    <source>
        <dbReference type="ARBA" id="ARBA00023002"/>
    </source>
</evidence>
<evidence type="ECO:0000259" key="5">
    <source>
        <dbReference type="Pfam" id="PF03446"/>
    </source>
</evidence>
<dbReference type="Proteomes" id="UP000256269">
    <property type="component" value="Unassembled WGS sequence"/>
</dbReference>
<name>A0A3E0H4E4_9PSEU</name>
<dbReference type="Pfam" id="PF14833">
    <property type="entry name" value="NAD_binding_11"/>
    <property type="match status" value="1"/>
</dbReference>
<dbReference type="Gene3D" id="1.10.1040.10">
    <property type="entry name" value="N-(1-d-carboxylethyl)-l-norvaline Dehydrogenase, domain 2"/>
    <property type="match status" value="1"/>
</dbReference>
<evidence type="ECO:0000256" key="4">
    <source>
        <dbReference type="PIRSR" id="PIRSR000103-1"/>
    </source>
</evidence>
<dbReference type="Gene3D" id="3.40.50.720">
    <property type="entry name" value="NAD(P)-binding Rossmann-like Domain"/>
    <property type="match status" value="1"/>
</dbReference>
<keyword evidence="8" id="KW-1185">Reference proteome</keyword>